<keyword evidence="3" id="KW-1185">Reference proteome</keyword>
<dbReference type="GeneID" id="54476445"/>
<evidence type="ECO:0000313" key="3">
    <source>
        <dbReference type="Proteomes" id="UP000799767"/>
    </source>
</evidence>
<protein>
    <submittedName>
        <fullName evidence="2">Uncharacterized protein</fullName>
    </submittedName>
</protein>
<feature type="region of interest" description="Disordered" evidence="1">
    <location>
        <begin position="319"/>
        <end position="338"/>
    </location>
</feature>
<dbReference type="EMBL" id="MU001635">
    <property type="protein sequence ID" value="KAF2483502.1"/>
    <property type="molecule type" value="Genomic_DNA"/>
</dbReference>
<organism evidence="2 3">
    <name type="scientific">Neohortaea acidophila</name>
    <dbReference type="NCBI Taxonomy" id="245834"/>
    <lineage>
        <taxon>Eukaryota</taxon>
        <taxon>Fungi</taxon>
        <taxon>Dikarya</taxon>
        <taxon>Ascomycota</taxon>
        <taxon>Pezizomycotina</taxon>
        <taxon>Dothideomycetes</taxon>
        <taxon>Dothideomycetidae</taxon>
        <taxon>Mycosphaerellales</taxon>
        <taxon>Teratosphaeriaceae</taxon>
        <taxon>Neohortaea</taxon>
    </lineage>
</organism>
<evidence type="ECO:0000313" key="2">
    <source>
        <dbReference type="EMBL" id="KAF2483502.1"/>
    </source>
</evidence>
<feature type="compositionally biased region" description="Basic and acidic residues" evidence="1">
    <location>
        <begin position="471"/>
        <end position="492"/>
    </location>
</feature>
<feature type="region of interest" description="Disordered" evidence="1">
    <location>
        <begin position="407"/>
        <end position="492"/>
    </location>
</feature>
<sequence length="492" mass="53901">MRFQDWDILLFPAGEGAAHSIPLQEFRTACYSEQHDPNSPFLTPLLTTFVPSLEPGAAFQISLHSWTKTANVLAKNDKGSKPREVWQVRVVVDGQTVANEHLPMAGSWPQVISKSPSPVQGEEGEALKFPPFHRALTTQSHWDPSDPVGRIRVELCAGYIDSKKVRFQRLHAPVNFAFQPAPIDVLEGSGIAWPNLRMYMNPLYAHTYYRTVTPTPVPTPRRLASNNILGSPMPFADLDSHVMLDASNPFVQYANGMQDTGTRSTSAYSNITDSAAPLFHNAPSVPTYPAAHGETTPRNRQVQFRLPSDQLQMILQAMSPASSDRPTPAPASNNMPPPPLPTLTTVHKGTEFPSPQYPSLGSPFRSGTNYTSDCRAESRYSDVSMHAGCNDFPSCTSEDAEGRLVHSNHPITPAKVVKGKKEGSSPGKRKYTKSFVVAKADDDYAEYPPRRSPRLLQHDSGCDGGEVDSSGEQHKDHVNAGEADEHVVVESG</sequence>
<gene>
    <name evidence="2" type="ORF">BDY17DRAFT_310492</name>
</gene>
<name>A0A6A6PU39_9PEZI</name>
<accession>A0A6A6PU39</accession>
<dbReference type="OrthoDB" id="5417628at2759"/>
<dbReference type="Proteomes" id="UP000799767">
    <property type="component" value="Unassembled WGS sequence"/>
</dbReference>
<evidence type="ECO:0000256" key="1">
    <source>
        <dbReference type="SAM" id="MobiDB-lite"/>
    </source>
</evidence>
<dbReference type="RefSeq" id="XP_033590072.1">
    <property type="nucleotide sequence ID" value="XM_033735443.1"/>
</dbReference>
<reference evidence="2" key="1">
    <citation type="journal article" date="2020" name="Stud. Mycol.">
        <title>101 Dothideomycetes genomes: a test case for predicting lifestyles and emergence of pathogens.</title>
        <authorList>
            <person name="Haridas S."/>
            <person name="Albert R."/>
            <person name="Binder M."/>
            <person name="Bloem J."/>
            <person name="Labutti K."/>
            <person name="Salamov A."/>
            <person name="Andreopoulos B."/>
            <person name="Baker S."/>
            <person name="Barry K."/>
            <person name="Bills G."/>
            <person name="Bluhm B."/>
            <person name="Cannon C."/>
            <person name="Castanera R."/>
            <person name="Culley D."/>
            <person name="Daum C."/>
            <person name="Ezra D."/>
            <person name="Gonzalez J."/>
            <person name="Henrissat B."/>
            <person name="Kuo A."/>
            <person name="Liang C."/>
            <person name="Lipzen A."/>
            <person name="Lutzoni F."/>
            <person name="Magnuson J."/>
            <person name="Mondo S."/>
            <person name="Nolan M."/>
            <person name="Ohm R."/>
            <person name="Pangilinan J."/>
            <person name="Park H.-J."/>
            <person name="Ramirez L."/>
            <person name="Alfaro M."/>
            <person name="Sun H."/>
            <person name="Tritt A."/>
            <person name="Yoshinaga Y."/>
            <person name="Zwiers L.-H."/>
            <person name="Turgeon B."/>
            <person name="Goodwin S."/>
            <person name="Spatafora J."/>
            <person name="Crous P."/>
            <person name="Grigoriev I."/>
        </authorList>
    </citation>
    <scope>NUCLEOTIDE SEQUENCE</scope>
    <source>
        <strain evidence="2">CBS 113389</strain>
    </source>
</reference>
<dbReference type="AlphaFoldDB" id="A0A6A6PU39"/>
<proteinExistence type="predicted"/>